<evidence type="ECO:0000313" key="3">
    <source>
        <dbReference type="EMBL" id="EAW11254.1"/>
    </source>
</evidence>
<dbReference type="Proteomes" id="UP000006701">
    <property type="component" value="Unassembled WGS sequence"/>
</dbReference>
<evidence type="ECO:0000259" key="2">
    <source>
        <dbReference type="Pfam" id="PF20684"/>
    </source>
</evidence>
<feature type="transmembrane region" description="Helical" evidence="1">
    <location>
        <begin position="92"/>
        <end position="116"/>
    </location>
</feature>
<feature type="transmembrane region" description="Helical" evidence="1">
    <location>
        <begin position="12"/>
        <end position="34"/>
    </location>
</feature>
<reference evidence="3 4" key="1">
    <citation type="journal article" date="2008" name="PLoS Genet.">
        <title>Genomic islands in the pathogenic filamentous fungus Aspergillus fumigatus.</title>
        <authorList>
            <person name="Fedorova N.D."/>
            <person name="Khaldi N."/>
            <person name="Joardar V.S."/>
            <person name="Maiti R."/>
            <person name="Amedeo P."/>
            <person name="Anderson M.J."/>
            <person name="Crabtree J."/>
            <person name="Silva J.C."/>
            <person name="Badger J.H."/>
            <person name="Albarraq A."/>
            <person name="Angiuoli S."/>
            <person name="Bussey H."/>
            <person name="Bowyer P."/>
            <person name="Cotty P.J."/>
            <person name="Dyer P.S."/>
            <person name="Egan A."/>
            <person name="Galens K."/>
            <person name="Fraser-Liggett C.M."/>
            <person name="Haas B.J."/>
            <person name="Inman J.M."/>
            <person name="Kent R."/>
            <person name="Lemieux S."/>
            <person name="Malavazi I."/>
            <person name="Orvis J."/>
            <person name="Roemer T."/>
            <person name="Ronning C.M."/>
            <person name="Sundaram J.P."/>
            <person name="Sutton G."/>
            <person name="Turner G."/>
            <person name="Venter J.C."/>
            <person name="White O.R."/>
            <person name="Whitty B.R."/>
            <person name="Youngman P."/>
            <person name="Wolfe K.H."/>
            <person name="Goldman G.H."/>
            <person name="Wortman J.R."/>
            <person name="Jiang B."/>
            <person name="Denning D.W."/>
            <person name="Nierman W.C."/>
        </authorList>
    </citation>
    <scope>NUCLEOTIDE SEQUENCE [LARGE SCALE GENOMIC DNA]</scope>
    <source>
        <strain evidence="4">ATCC 1007 / CBS 513.65 / DSM 816 / NCTC 3887 / NRRL 1</strain>
    </source>
</reference>
<keyword evidence="4" id="KW-1185">Reference proteome</keyword>
<dbReference type="VEuPathDB" id="FungiDB:ACLA_089460"/>
<feature type="transmembrane region" description="Helical" evidence="1">
    <location>
        <begin position="123"/>
        <end position="148"/>
    </location>
</feature>
<evidence type="ECO:0000313" key="4">
    <source>
        <dbReference type="Proteomes" id="UP000006701"/>
    </source>
</evidence>
<name>A1CEF5_ASPCL</name>
<evidence type="ECO:0000256" key="1">
    <source>
        <dbReference type="SAM" id="Phobius"/>
    </source>
</evidence>
<dbReference type="AlphaFoldDB" id="A1CEF5"/>
<protein>
    <recommendedName>
        <fullName evidence="2">Rhodopsin domain-containing protein</fullName>
    </recommendedName>
</protein>
<sequence length="208" mass="23129">MGGPSNAGLHQPFNVVSLTGFGISALSFFARCYTAWMILHRTASDLYLAIATFIIGTASQIFLTLATASYGIGVYESTLSEDDKRKALLCAWLNQFLALIAIGLGKVAIVAFIVLFQGYQKRIWIIFLWFVGLSSLLLNVVPAILLLVQCRPVRNCGTNKHREGVMITIGGRSWALYKGHTRLYVILFWRSTQWSSSGTSRHPQRPEK</sequence>
<organism evidence="3 4">
    <name type="scientific">Aspergillus clavatus (strain ATCC 1007 / CBS 513.65 / DSM 816 / NCTC 3887 / NRRL 1 / QM 1276 / 107)</name>
    <dbReference type="NCBI Taxonomy" id="344612"/>
    <lineage>
        <taxon>Eukaryota</taxon>
        <taxon>Fungi</taxon>
        <taxon>Dikarya</taxon>
        <taxon>Ascomycota</taxon>
        <taxon>Pezizomycotina</taxon>
        <taxon>Eurotiomycetes</taxon>
        <taxon>Eurotiomycetidae</taxon>
        <taxon>Eurotiales</taxon>
        <taxon>Aspergillaceae</taxon>
        <taxon>Aspergillus</taxon>
        <taxon>Aspergillus subgen. Fumigati</taxon>
    </lineage>
</organism>
<accession>A1CEF5</accession>
<keyword evidence="1" id="KW-1133">Transmembrane helix</keyword>
<keyword evidence="1" id="KW-0812">Transmembrane</keyword>
<dbReference type="RefSeq" id="XP_001272680.1">
    <property type="nucleotide sequence ID" value="XM_001272679.1"/>
</dbReference>
<dbReference type="HOGENOM" id="CLU_1320598_0_0_1"/>
<dbReference type="KEGG" id="act:ACLA_089460"/>
<keyword evidence="1" id="KW-0472">Membrane</keyword>
<dbReference type="Pfam" id="PF20684">
    <property type="entry name" value="Fung_rhodopsin"/>
    <property type="match status" value="1"/>
</dbReference>
<dbReference type="OrthoDB" id="3934549at2759"/>
<dbReference type="InterPro" id="IPR049326">
    <property type="entry name" value="Rhodopsin_dom_fungi"/>
</dbReference>
<dbReference type="GeneID" id="4705334"/>
<feature type="transmembrane region" description="Helical" evidence="1">
    <location>
        <begin position="46"/>
        <end position="72"/>
    </location>
</feature>
<gene>
    <name evidence="3" type="ORF">ACLA_089460</name>
</gene>
<dbReference type="EMBL" id="DS027052">
    <property type="protein sequence ID" value="EAW11254.1"/>
    <property type="molecule type" value="Genomic_DNA"/>
</dbReference>
<proteinExistence type="predicted"/>
<feature type="domain" description="Rhodopsin" evidence="2">
    <location>
        <begin position="30"/>
        <end position="155"/>
    </location>
</feature>